<evidence type="ECO:0000256" key="1">
    <source>
        <dbReference type="SAM" id="Phobius"/>
    </source>
</evidence>
<feature type="transmembrane region" description="Helical" evidence="1">
    <location>
        <begin position="6"/>
        <end position="27"/>
    </location>
</feature>
<reference evidence="2 3" key="1">
    <citation type="journal article" date="2021" name="Commun. Biol.">
        <title>The genome of Shorea leprosula (Dipterocarpaceae) highlights the ecological relevance of drought in aseasonal tropical rainforests.</title>
        <authorList>
            <person name="Ng K.K.S."/>
            <person name="Kobayashi M.J."/>
            <person name="Fawcett J.A."/>
            <person name="Hatakeyama M."/>
            <person name="Paape T."/>
            <person name="Ng C.H."/>
            <person name="Ang C.C."/>
            <person name="Tnah L.H."/>
            <person name="Lee C.T."/>
            <person name="Nishiyama T."/>
            <person name="Sese J."/>
            <person name="O'Brien M.J."/>
            <person name="Copetti D."/>
            <person name="Mohd Noor M.I."/>
            <person name="Ong R.C."/>
            <person name="Putra M."/>
            <person name="Sireger I.Z."/>
            <person name="Indrioko S."/>
            <person name="Kosugi Y."/>
            <person name="Izuno A."/>
            <person name="Isagi Y."/>
            <person name="Lee S.L."/>
            <person name="Shimizu K.K."/>
        </authorList>
    </citation>
    <scope>NUCLEOTIDE SEQUENCE [LARGE SCALE GENOMIC DNA]</scope>
    <source>
        <strain evidence="2">214</strain>
    </source>
</reference>
<organism evidence="2 3">
    <name type="scientific">Rubroshorea leprosula</name>
    <dbReference type="NCBI Taxonomy" id="152421"/>
    <lineage>
        <taxon>Eukaryota</taxon>
        <taxon>Viridiplantae</taxon>
        <taxon>Streptophyta</taxon>
        <taxon>Embryophyta</taxon>
        <taxon>Tracheophyta</taxon>
        <taxon>Spermatophyta</taxon>
        <taxon>Magnoliopsida</taxon>
        <taxon>eudicotyledons</taxon>
        <taxon>Gunneridae</taxon>
        <taxon>Pentapetalae</taxon>
        <taxon>rosids</taxon>
        <taxon>malvids</taxon>
        <taxon>Malvales</taxon>
        <taxon>Dipterocarpaceae</taxon>
        <taxon>Rubroshorea</taxon>
    </lineage>
</organism>
<evidence type="ECO:0000313" key="2">
    <source>
        <dbReference type="EMBL" id="GKV27660.1"/>
    </source>
</evidence>
<keyword evidence="1" id="KW-0472">Membrane</keyword>
<keyword evidence="1" id="KW-0812">Transmembrane</keyword>
<proteinExistence type="predicted"/>
<evidence type="ECO:0000313" key="3">
    <source>
        <dbReference type="Proteomes" id="UP001054252"/>
    </source>
</evidence>
<protein>
    <submittedName>
        <fullName evidence="2">Uncharacterized protein</fullName>
    </submittedName>
</protein>
<dbReference type="AlphaFoldDB" id="A0AAV5KSP6"/>
<keyword evidence="3" id="KW-1185">Reference proteome</keyword>
<gene>
    <name evidence="2" type="ORF">SLEP1_g36799</name>
</gene>
<dbReference type="Proteomes" id="UP001054252">
    <property type="component" value="Unassembled WGS sequence"/>
</dbReference>
<keyword evidence="1" id="KW-1133">Transmembrane helix</keyword>
<accession>A0AAV5KSP6</accession>
<feature type="transmembrane region" description="Helical" evidence="1">
    <location>
        <begin position="34"/>
        <end position="53"/>
    </location>
</feature>
<comment type="caution">
    <text evidence="2">The sequence shown here is derived from an EMBL/GenBank/DDBJ whole genome shotgun (WGS) entry which is preliminary data.</text>
</comment>
<dbReference type="EMBL" id="BPVZ01000076">
    <property type="protein sequence ID" value="GKV27660.1"/>
    <property type="molecule type" value="Genomic_DNA"/>
</dbReference>
<name>A0AAV5KSP6_9ROSI</name>
<sequence length="93" mass="10671">MNLHNYFDLAVLAGVFLWKNIVAYSLIIITSSKLYCAFCLPDILFLIGKWYVIADKEDISGWVLCCHKVLNMWTLLLLTENVKIIGLTLLIHL</sequence>